<dbReference type="SUPFAM" id="SSF51556">
    <property type="entry name" value="Metallo-dependent hydrolases"/>
    <property type="match status" value="1"/>
</dbReference>
<gene>
    <name evidence="2" type="ORF">BDV98DRAFT_646861</name>
</gene>
<dbReference type="AlphaFoldDB" id="A0A5C3R2N2"/>
<feature type="domain" description="Amidohydrolase-related" evidence="1">
    <location>
        <begin position="389"/>
        <end position="473"/>
    </location>
</feature>
<dbReference type="InterPro" id="IPR006680">
    <property type="entry name" value="Amidohydro-rel"/>
</dbReference>
<dbReference type="GO" id="GO:0004038">
    <property type="term" value="F:allantoinase activity"/>
    <property type="evidence" value="ECO:0007669"/>
    <property type="project" value="TreeGrafter"/>
</dbReference>
<protein>
    <recommendedName>
        <fullName evidence="1">Amidohydrolase-related domain-containing protein</fullName>
    </recommendedName>
</protein>
<dbReference type="PANTHER" id="PTHR43668">
    <property type="entry name" value="ALLANTOINASE"/>
    <property type="match status" value="1"/>
</dbReference>
<dbReference type="SUPFAM" id="SSF51338">
    <property type="entry name" value="Composite domain of metallo-dependent hydrolases"/>
    <property type="match status" value="1"/>
</dbReference>
<organism evidence="2 3">
    <name type="scientific">Pterulicium gracile</name>
    <dbReference type="NCBI Taxonomy" id="1884261"/>
    <lineage>
        <taxon>Eukaryota</taxon>
        <taxon>Fungi</taxon>
        <taxon>Dikarya</taxon>
        <taxon>Basidiomycota</taxon>
        <taxon>Agaricomycotina</taxon>
        <taxon>Agaricomycetes</taxon>
        <taxon>Agaricomycetidae</taxon>
        <taxon>Agaricales</taxon>
        <taxon>Pleurotineae</taxon>
        <taxon>Pterulaceae</taxon>
        <taxon>Pterulicium</taxon>
    </lineage>
</organism>
<dbReference type="Pfam" id="PF01979">
    <property type="entry name" value="Amidohydro_1"/>
    <property type="match status" value="1"/>
</dbReference>
<proteinExistence type="predicted"/>
<reference evidence="2 3" key="1">
    <citation type="journal article" date="2019" name="Nat. Ecol. Evol.">
        <title>Megaphylogeny resolves global patterns of mushroom evolution.</title>
        <authorList>
            <person name="Varga T."/>
            <person name="Krizsan K."/>
            <person name="Foldi C."/>
            <person name="Dima B."/>
            <person name="Sanchez-Garcia M."/>
            <person name="Sanchez-Ramirez S."/>
            <person name="Szollosi G.J."/>
            <person name="Szarkandi J.G."/>
            <person name="Papp V."/>
            <person name="Albert L."/>
            <person name="Andreopoulos W."/>
            <person name="Angelini C."/>
            <person name="Antonin V."/>
            <person name="Barry K.W."/>
            <person name="Bougher N.L."/>
            <person name="Buchanan P."/>
            <person name="Buyck B."/>
            <person name="Bense V."/>
            <person name="Catcheside P."/>
            <person name="Chovatia M."/>
            <person name="Cooper J."/>
            <person name="Damon W."/>
            <person name="Desjardin D."/>
            <person name="Finy P."/>
            <person name="Geml J."/>
            <person name="Haridas S."/>
            <person name="Hughes K."/>
            <person name="Justo A."/>
            <person name="Karasinski D."/>
            <person name="Kautmanova I."/>
            <person name="Kiss B."/>
            <person name="Kocsube S."/>
            <person name="Kotiranta H."/>
            <person name="LaButti K.M."/>
            <person name="Lechner B.E."/>
            <person name="Liimatainen K."/>
            <person name="Lipzen A."/>
            <person name="Lukacs Z."/>
            <person name="Mihaltcheva S."/>
            <person name="Morgado L.N."/>
            <person name="Niskanen T."/>
            <person name="Noordeloos M.E."/>
            <person name="Ohm R.A."/>
            <person name="Ortiz-Santana B."/>
            <person name="Ovrebo C."/>
            <person name="Racz N."/>
            <person name="Riley R."/>
            <person name="Savchenko A."/>
            <person name="Shiryaev A."/>
            <person name="Soop K."/>
            <person name="Spirin V."/>
            <person name="Szebenyi C."/>
            <person name="Tomsovsky M."/>
            <person name="Tulloss R.E."/>
            <person name="Uehling J."/>
            <person name="Grigoriev I.V."/>
            <person name="Vagvolgyi C."/>
            <person name="Papp T."/>
            <person name="Martin F.M."/>
            <person name="Miettinen O."/>
            <person name="Hibbett D.S."/>
            <person name="Nagy L.G."/>
        </authorList>
    </citation>
    <scope>NUCLEOTIDE SEQUENCE [LARGE SCALE GENOMIC DNA]</scope>
    <source>
        <strain evidence="2 3">CBS 309.79</strain>
    </source>
</reference>
<dbReference type="GO" id="GO:0005737">
    <property type="term" value="C:cytoplasm"/>
    <property type="evidence" value="ECO:0007669"/>
    <property type="project" value="TreeGrafter"/>
</dbReference>
<evidence type="ECO:0000313" key="3">
    <source>
        <dbReference type="Proteomes" id="UP000305067"/>
    </source>
</evidence>
<dbReference type="EMBL" id="ML178814">
    <property type="protein sequence ID" value="TFL07171.1"/>
    <property type="molecule type" value="Genomic_DNA"/>
</dbReference>
<name>A0A5C3R2N2_9AGAR</name>
<accession>A0A5C3R2N2</accession>
<dbReference type="Gene3D" id="3.20.20.140">
    <property type="entry name" value="Metal-dependent hydrolases"/>
    <property type="match status" value="2"/>
</dbReference>
<dbReference type="InterPro" id="IPR011059">
    <property type="entry name" value="Metal-dep_hydrolase_composite"/>
</dbReference>
<evidence type="ECO:0000313" key="2">
    <source>
        <dbReference type="EMBL" id="TFL07171.1"/>
    </source>
</evidence>
<keyword evidence="3" id="KW-1185">Reference proteome</keyword>
<dbReference type="STRING" id="1884261.A0A5C3R2N2"/>
<dbReference type="GO" id="GO:0006145">
    <property type="term" value="P:purine nucleobase catabolic process"/>
    <property type="evidence" value="ECO:0007669"/>
    <property type="project" value="TreeGrafter"/>
</dbReference>
<dbReference type="Proteomes" id="UP000305067">
    <property type="component" value="Unassembled WGS sequence"/>
</dbReference>
<evidence type="ECO:0000259" key="1">
    <source>
        <dbReference type="Pfam" id="PF01979"/>
    </source>
</evidence>
<sequence>MFPTRSKNVLTFIICLLGAFYLLHPALHWSISNSENKALTAALHRCAQLDLIPHPPFTFNPRRQRSERYESGTVPVLIKNATIWTGMDGGMDIVRGDLVLAGGVIREVGKVEFRELGGLGNVTVVDAQGAWLTPGIIDMHSHIGTYPVPLLSGALDANSRTGGVVTPWMRAIDALNTHDDSYKLSVAGGVTASLVLPGSSNAIGGQAAVVKLRPTSEKTPDSLVLESPYNADGLLERERPRWRHMKHALGENPSGTLPQGTRMDTIWKLREAYSTAKKIKVQQDEFCSSVQNGKLSLRPFPGDPNWEALVDVLRGRGKIHVHVYEAVDLSALAELSNEFQLPIAAVHHAHEAYLVPGLLNRTYGPPPAVAMFAAFGRYKREAYRHSEFAPRILADQGFTVIMKSDHAVINSRYVLHEAQQAHHYGLRAELALASVTTSPARVLELDHRIGYIKPGYDADLVLWDSHPLSLGATPSQIFIDGIPQIDTLDFKQPRLKSVSLQKAPTTPAYDVEAANAVTYDGLPPLEPEYHPSVLFTNVSEVTTRSHDGTSFTSNFRSDRTTTTVLVVQGRVECIGTRCQNLTGSEDVPVIDLEGGALSPALTTFGSQIGLEDITVEPSTGDGFLSRLSAEGVRAVDALRFGGRDALISYRSGISVGIVAPRSLGVFTGFGTAFSLGALHKLEWGAVVKDVTAFHVAVDYGHLQLGSSGSSVSTEITALRRLFLGGSRVEWVDHVLQGKFPLVVHTNSADVMATILALKREIEEATSSTIRMTFVGGAEAHLLAREIAEAGVGVVVIPPRSFPYTWSGRRILPGPPLTELSLSSALHTAGVKVAIGPETIGGFVSGSLVRNLRFDAAWVASESAGIITEEEAIAMASLYVEQLFGVHIDPKEASIVAVRGGKLLSFEGKVVGMVSPLKKGVAIF</sequence>
<dbReference type="OrthoDB" id="10258955at2759"/>
<dbReference type="PANTHER" id="PTHR43668:SF5">
    <property type="entry name" value="AMIDOHYDROLASE 3 DOMAIN-CONTAINING PROTEIN"/>
    <property type="match status" value="1"/>
</dbReference>
<dbReference type="InterPro" id="IPR050138">
    <property type="entry name" value="DHOase/Allantoinase_Hydrolase"/>
</dbReference>
<dbReference type="InterPro" id="IPR032466">
    <property type="entry name" value="Metal_Hydrolase"/>
</dbReference>